<evidence type="ECO:0000256" key="2">
    <source>
        <dbReference type="ARBA" id="ARBA00009540"/>
    </source>
</evidence>
<organism evidence="6 7">
    <name type="scientific">Schizophyllum amplum</name>
    <dbReference type="NCBI Taxonomy" id="97359"/>
    <lineage>
        <taxon>Eukaryota</taxon>
        <taxon>Fungi</taxon>
        <taxon>Dikarya</taxon>
        <taxon>Basidiomycota</taxon>
        <taxon>Agaricomycotina</taxon>
        <taxon>Agaricomycetes</taxon>
        <taxon>Agaricomycetidae</taxon>
        <taxon>Agaricales</taxon>
        <taxon>Schizophyllaceae</taxon>
        <taxon>Schizophyllum</taxon>
    </lineage>
</organism>
<dbReference type="PANTHER" id="PTHR23354:SF62">
    <property type="entry name" value="MUSTARD, ISOFORM V"/>
    <property type="match status" value="1"/>
</dbReference>
<dbReference type="PANTHER" id="PTHR23354">
    <property type="entry name" value="NUCLEOLAR PROTEIN 7/ESTROGEN RECEPTOR COACTIVATOR-RELATED"/>
    <property type="match status" value="1"/>
</dbReference>
<evidence type="ECO:0000256" key="3">
    <source>
        <dbReference type="ARBA" id="ARBA00023128"/>
    </source>
</evidence>
<dbReference type="STRING" id="97359.A0A550C8S2"/>
<dbReference type="EMBL" id="VDMD01000017">
    <property type="protein sequence ID" value="TRM61208.1"/>
    <property type="molecule type" value="Genomic_DNA"/>
</dbReference>
<dbReference type="GO" id="GO:0005739">
    <property type="term" value="C:mitochondrion"/>
    <property type="evidence" value="ECO:0007669"/>
    <property type="project" value="UniProtKB-SubCell"/>
</dbReference>
<evidence type="ECO:0000313" key="7">
    <source>
        <dbReference type="Proteomes" id="UP000320762"/>
    </source>
</evidence>
<dbReference type="GO" id="GO:0005634">
    <property type="term" value="C:nucleus"/>
    <property type="evidence" value="ECO:0007669"/>
    <property type="project" value="TreeGrafter"/>
</dbReference>
<accession>A0A550C8S2</accession>
<protein>
    <recommendedName>
        <fullName evidence="4">Oxidation resistance protein 1</fullName>
    </recommendedName>
</protein>
<dbReference type="InterPro" id="IPR006571">
    <property type="entry name" value="TLDc_dom"/>
</dbReference>
<dbReference type="OrthoDB" id="26679at2759"/>
<keyword evidence="7" id="KW-1185">Reference proteome</keyword>
<sequence length="220" mass="23564">MQKKLGGVVLTGRNANTEVILTNEIADSIRPYLPALARLPRSWSLLYSLDQHGISLATLYRKCEAALDTRRTSGSNTGALVVIKDSAGTVFGAWLGDGIRPSKGQGFYGGGESFLWKKTDGGKCRVFRWTGKNDYVTLCEPEYISFGGGDGQYGIWLDESLFDGSSARCPTFDNDPLCSPGAKKAGLCSSSASGSRCGVWGPEAANMKGNWTAWIGACVR</sequence>
<dbReference type="PROSITE" id="PS51886">
    <property type="entry name" value="TLDC"/>
    <property type="match status" value="1"/>
</dbReference>
<reference evidence="6 7" key="1">
    <citation type="journal article" date="2019" name="New Phytol.">
        <title>Comparative genomics reveals unique wood-decay strategies and fruiting body development in the Schizophyllaceae.</title>
        <authorList>
            <person name="Almasi E."/>
            <person name="Sahu N."/>
            <person name="Krizsan K."/>
            <person name="Balint B."/>
            <person name="Kovacs G.M."/>
            <person name="Kiss B."/>
            <person name="Cseklye J."/>
            <person name="Drula E."/>
            <person name="Henrissat B."/>
            <person name="Nagy I."/>
            <person name="Chovatia M."/>
            <person name="Adam C."/>
            <person name="LaButti K."/>
            <person name="Lipzen A."/>
            <person name="Riley R."/>
            <person name="Grigoriev I.V."/>
            <person name="Nagy L.G."/>
        </authorList>
    </citation>
    <scope>NUCLEOTIDE SEQUENCE [LARGE SCALE GENOMIC DNA]</scope>
    <source>
        <strain evidence="6 7">NL-1724</strain>
    </source>
</reference>
<proteinExistence type="inferred from homology"/>
<dbReference type="Pfam" id="PF07534">
    <property type="entry name" value="TLD"/>
    <property type="match status" value="1"/>
</dbReference>
<feature type="domain" description="TLDc" evidence="5">
    <location>
        <begin position="19"/>
        <end position="196"/>
    </location>
</feature>
<keyword evidence="3" id="KW-0496">Mitochondrion</keyword>
<name>A0A550C8S2_9AGAR</name>
<gene>
    <name evidence="6" type="ORF">BD626DRAFT_83715</name>
</gene>
<evidence type="ECO:0000256" key="4">
    <source>
        <dbReference type="ARBA" id="ARBA00040604"/>
    </source>
</evidence>
<dbReference type="GO" id="GO:0006979">
    <property type="term" value="P:response to oxidative stress"/>
    <property type="evidence" value="ECO:0007669"/>
    <property type="project" value="TreeGrafter"/>
</dbReference>
<dbReference type="AlphaFoldDB" id="A0A550C8S2"/>
<dbReference type="Proteomes" id="UP000320762">
    <property type="component" value="Unassembled WGS sequence"/>
</dbReference>
<evidence type="ECO:0000313" key="6">
    <source>
        <dbReference type="EMBL" id="TRM61208.1"/>
    </source>
</evidence>
<evidence type="ECO:0000256" key="1">
    <source>
        <dbReference type="ARBA" id="ARBA00004173"/>
    </source>
</evidence>
<evidence type="ECO:0000259" key="5">
    <source>
        <dbReference type="PROSITE" id="PS51886"/>
    </source>
</evidence>
<comment type="caution">
    <text evidence="6">The sequence shown here is derived from an EMBL/GenBank/DDBJ whole genome shotgun (WGS) entry which is preliminary data.</text>
</comment>
<comment type="similarity">
    <text evidence="2">Belongs to the OXR1 family.</text>
</comment>
<dbReference type="SMART" id="SM00584">
    <property type="entry name" value="TLDc"/>
    <property type="match status" value="1"/>
</dbReference>
<comment type="subcellular location">
    <subcellularLocation>
        <location evidence="1">Mitochondrion</location>
    </subcellularLocation>
</comment>